<dbReference type="InterPro" id="IPR036249">
    <property type="entry name" value="Thioredoxin-like_sf"/>
</dbReference>
<name>A0A932HXV2_UNCTE</name>
<dbReference type="AlphaFoldDB" id="A0A932HXV2"/>
<sequence>MKTIETAAHRAVSREAWLEARRALLDKEKDLTRRRDELSRRRRELPWVRVDKNYIFDAPDGKKSLADLFGGKSQIMIYHFMFGPDWEEGCRSCSFLSDHIDGANRHLPHRGVRLLAASRAPLAKIERFKKRMGWRFEWVSSLGSDFNFDYGVSFAKEDVAKDQVNYNYAVSTAHGSEELPGLSAFYKDPAGAVFHTYSAYARGLDMLIGAYNFLDLAPMGRDEEGFSFTMEWVRHHDRYGA</sequence>
<protein>
    <submittedName>
        <fullName evidence="1">Thioredoxin family protein</fullName>
    </submittedName>
</protein>
<dbReference type="EMBL" id="JACPUR010000014">
    <property type="protein sequence ID" value="MBI3127028.1"/>
    <property type="molecule type" value="Genomic_DNA"/>
</dbReference>
<evidence type="ECO:0000313" key="1">
    <source>
        <dbReference type="EMBL" id="MBI3127028.1"/>
    </source>
</evidence>
<accession>A0A932HXV2</accession>
<gene>
    <name evidence="1" type="ORF">HYZ11_05445</name>
</gene>
<comment type="caution">
    <text evidence="1">The sequence shown here is derived from an EMBL/GenBank/DDBJ whole genome shotgun (WGS) entry which is preliminary data.</text>
</comment>
<dbReference type="Proteomes" id="UP000782312">
    <property type="component" value="Unassembled WGS sequence"/>
</dbReference>
<dbReference type="SUPFAM" id="SSF52833">
    <property type="entry name" value="Thioredoxin-like"/>
    <property type="match status" value="1"/>
</dbReference>
<dbReference type="Pfam" id="PF05988">
    <property type="entry name" value="DUF899"/>
    <property type="match status" value="1"/>
</dbReference>
<evidence type="ECO:0000313" key="2">
    <source>
        <dbReference type="Proteomes" id="UP000782312"/>
    </source>
</evidence>
<organism evidence="1 2">
    <name type="scientific">Tectimicrobiota bacterium</name>
    <dbReference type="NCBI Taxonomy" id="2528274"/>
    <lineage>
        <taxon>Bacteria</taxon>
        <taxon>Pseudomonadati</taxon>
        <taxon>Nitrospinota/Tectimicrobiota group</taxon>
        <taxon>Candidatus Tectimicrobiota</taxon>
    </lineage>
</organism>
<reference evidence="1" key="1">
    <citation type="submission" date="2020-07" db="EMBL/GenBank/DDBJ databases">
        <title>Huge and variable diversity of episymbiotic CPR bacteria and DPANN archaea in groundwater ecosystems.</title>
        <authorList>
            <person name="He C.Y."/>
            <person name="Keren R."/>
            <person name="Whittaker M."/>
            <person name="Farag I.F."/>
            <person name="Doudna J."/>
            <person name="Cate J.H.D."/>
            <person name="Banfield J.F."/>
        </authorList>
    </citation>
    <scope>NUCLEOTIDE SEQUENCE</scope>
    <source>
        <strain evidence="1">NC_groundwater_763_Ag_S-0.2um_68_21</strain>
    </source>
</reference>
<proteinExistence type="predicted"/>
<dbReference type="InterPro" id="IPR010296">
    <property type="entry name" value="DUF899_thioredox"/>
</dbReference>